<evidence type="ECO:0000313" key="1">
    <source>
        <dbReference type="EMBL" id="KJV53614.1"/>
    </source>
</evidence>
<dbReference type="PATRIC" id="fig|1359184.3.peg.2629"/>
<keyword evidence="4" id="KW-1185">Reference proteome</keyword>
<reference evidence="1 3" key="1">
    <citation type="submission" date="2015-02" db="EMBL/GenBank/DDBJ databases">
        <title>Genome Sequencing of Rickettsiales.</title>
        <authorList>
            <person name="Daugherty S.C."/>
            <person name="Su Q."/>
            <person name="Abolude K."/>
            <person name="Beier-Sexton M."/>
            <person name="Carlyon J.A."/>
            <person name="Carter R."/>
            <person name="Day N.P."/>
            <person name="Dumler S.J."/>
            <person name="Dyachenko V."/>
            <person name="Godinez A."/>
            <person name="Kurtti T.J."/>
            <person name="Lichay M."/>
            <person name="Mullins K.E."/>
            <person name="Ott S."/>
            <person name="Pappas-Brown V."/>
            <person name="Paris D.H."/>
            <person name="Patel P."/>
            <person name="Richards A.L."/>
            <person name="Sadzewicz L."/>
            <person name="Sears K."/>
            <person name="Seidman D."/>
            <person name="Sengamalay N."/>
            <person name="Stenos J."/>
            <person name="Tallon L.J."/>
            <person name="Vincent G."/>
            <person name="Fraser C.M."/>
            <person name="Munderloh U."/>
            <person name="Dunning-Hotopp J.C."/>
        </authorList>
    </citation>
    <scope>NUCLEOTIDE SEQUENCE [LARGE SCALE GENOMIC DNA]</scope>
    <source>
        <strain evidence="1 3">Gilliam</strain>
    </source>
</reference>
<name>A0A0F3MGE2_ORITS</name>
<gene>
    <name evidence="2" type="ORF">GILLIAM_01572</name>
    <name evidence="1" type="ORF">OTSGILL_0618</name>
</gene>
<dbReference type="EMBL" id="LANO01000006">
    <property type="protein sequence ID" value="KJV53614.1"/>
    <property type="molecule type" value="Genomic_DNA"/>
</dbReference>
<dbReference type="Proteomes" id="UP000033769">
    <property type="component" value="Unassembled WGS sequence"/>
</dbReference>
<proteinExistence type="predicted"/>
<dbReference type="EMBL" id="LS398551">
    <property type="protein sequence ID" value="SPR07912.1"/>
    <property type="molecule type" value="Genomic_DNA"/>
</dbReference>
<evidence type="ECO:0000313" key="2">
    <source>
        <dbReference type="EMBL" id="SPR07912.1"/>
    </source>
</evidence>
<dbReference type="Proteomes" id="UP000244959">
    <property type="component" value="Chromosome I"/>
</dbReference>
<protein>
    <submittedName>
        <fullName evidence="2">Integrase</fullName>
    </submittedName>
</protein>
<evidence type="ECO:0000313" key="4">
    <source>
        <dbReference type="Proteomes" id="UP000244959"/>
    </source>
</evidence>
<dbReference type="AlphaFoldDB" id="A0A0F3MGE2"/>
<reference evidence="4" key="2">
    <citation type="submission" date="2018-03" db="EMBL/GenBank/DDBJ databases">
        <authorList>
            <person name="Batty M. E."/>
            <person name="Batty M E."/>
        </authorList>
    </citation>
    <scope>NUCLEOTIDE SEQUENCE [LARGE SCALE GENOMIC DNA]</scope>
    <source>
        <strain evidence="4">Gilliam</strain>
    </source>
</reference>
<sequence>MRQFMASISLKFTNLALSKIKALEGKTVLIYSNEVVKGLRARKSSSGRVTLCLEQKYKNKCLNARLG</sequence>
<organism evidence="1 3">
    <name type="scientific">Orientia tsutsugamushi str. Gilliam</name>
    <dbReference type="NCBI Taxonomy" id="1359184"/>
    <lineage>
        <taxon>Bacteria</taxon>
        <taxon>Pseudomonadati</taxon>
        <taxon>Pseudomonadota</taxon>
        <taxon>Alphaproteobacteria</taxon>
        <taxon>Rickettsiales</taxon>
        <taxon>Rickettsiaceae</taxon>
        <taxon>Rickettsieae</taxon>
        <taxon>Orientia</taxon>
    </lineage>
</organism>
<accession>A0A0F3MGE2</accession>
<reference evidence="2" key="3">
    <citation type="submission" date="2018-03" db="EMBL/GenBank/DDBJ databases">
        <authorList>
            <person name="Keele B.F."/>
        </authorList>
    </citation>
    <scope>NUCLEOTIDE SEQUENCE [LARGE SCALE GENOMIC DNA]</scope>
    <source>
        <strain evidence="2">Gilliam</strain>
    </source>
</reference>
<evidence type="ECO:0000313" key="3">
    <source>
        <dbReference type="Proteomes" id="UP000033769"/>
    </source>
</evidence>